<dbReference type="EMBL" id="JAPQES010000001">
    <property type="protein sequence ID" value="MCY6369146.1"/>
    <property type="molecule type" value="Genomic_DNA"/>
</dbReference>
<dbReference type="PROSITE" id="PS51481">
    <property type="entry name" value="DHAK"/>
    <property type="match status" value="1"/>
</dbReference>
<organism evidence="2 3">
    <name type="scientific">Clostridium ganghwense</name>
    <dbReference type="NCBI Taxonomy" id="312089"/>
    <lineage>
        <taxon>Bacteria</taxon>
        <taxon>Bacillati</taxon>
        <taxon>Bacillota</taxon>
        <taxon>Clostridia</taxon>
        <taxon>Eubacteriales</taxon>
        <taxon>Clostridiaceae</taxon>
        <taxon>Clostridium</taxon>
    </lineage>
</organism>
<accession>A0ABT4CLM5</accession>
<evidence type="ECO:0000313" key="3">
    <source>
        <dbReference type="Proteomes" id="UP001079657"/>
    </source>
</evidence>
<comment type="caution">
    <text evidence="2">The sequence shown here is derived from an EMBL/GenBank/DDBJ whole genome shotgun (WGS) entry which is preliminary data.</text>
</comment>
<dbReference type="InterPro" id="IPR004006">
    <property type="entry name" value="DhaK_dom"/>
</dbReference>
<dbReference type="Gene3D" id="3.40.50.10440">
    <property type="entry name" value="Dihydroxyacetone kinase, domain 1"/>
    <property type="match status" value="1"/>
</dbReference>
<evidence type="ECO:0000313" key="2">
    <source>
        <dbReference type="EMBL" id="MCY6369146.1"/>
    </source>
</evidence>
<dbReference type="PANTHER" id="PTHR28629:SF4">
    <property type="entry name" value="TRIOKINASE_FMN CYCLASE"/>
    <property type="match status" value="1"/>
</dbReference>
<feature type="domain" description="DhaK" evidence="1">
    <location>
        <begin position="7"/>
        <end position="330"/>
    </location>
</feature>
<dbReference type="RefSeq" id="WP_268047467.1">
    <property type="nucleotide sequence ID" value="NZ_JAPQES010000001.1"/>
</dbReference>
<evidence type="ECO:0000259" key="1">
    <source>
        <dbReference type="PROSITE" id="PS51481"/>
    </source>
</evidence>
<dbReference type="InterPro" id="IPR050861">
    <property type="entry name" value="Dihydroxyacetone_Kinase"/>
</dbReference>
<dbReference type="Proteomes" id="UP001079657">
    <property type="component" value="Unassembled WGS sequence"/>
</dbReference>
<dbReference type="GO" id="GO:0016301">
    <property type="term" value="F:kinase activity"/>
    <property type="evidence" value="ECO:0007669"/>
    <property type="project" value="UniProtKB-KW"/>
</dbReference>
<keyword evidence="2" id="KW-0808">Transferase</keyword>
<keyword evidence="3" id="KW-1185">Reference proteome</keyword>
<name>A0ABT4CLM5_9CLOT</name>
<keyword evidence="2" id="KW-0418">Kinase</keyword>
<sequence>MKKFINKPENYVDEMIKGILYAHPNKLKCVNNDLKCLTRAYEVREGKVGIATGGGSGHLPLFLGYVGEGLIDGASVGNVFASPSAAQMYEVTKEIDEGRGVLYLYGNYTGDIMNFDMAAEMADMDGIRVTSVVGNDDVASSKKGEENKRRGIAGLVFAYKTAGAYAEEGADLDEVTRIAQKTVDNTRTMGVALSPCVIPEIGKNTFSIGEDEMEIGMGIHGEHGINRGKLLEADEVVNVMMEHIFNDYEYKREDEVVVLINGLGSTPLDELYIVYRRVYEILQEKGIKIHRKYIGEFATSMEMAGMSISLLKLDEELKRLIDAPCASPFFMQK</sequence>
<dbReference type="SUPFAM" id="SSF82549">
    <property type="entry name" value="DAK1/DegV-like"/>
    <property type="match status" value="1"/>
</dbReference>
<proteinExistence type="predicted"/>
<reference evidence="2" key="1">
    <citation type="submission" date="2022-12" db="EMBL/GenBank/DDBJ databases">
        <authorList>
            <person name="Wang J."/>
        </authorList>
    </citation>
    <scope>NUCLEOTIDE SEQUENCE</scope>
    <source>
        <strain evidence="2">HY-42-06</strain>
    </source>
</reference>
<gene>
    <name evidence="2" type="ORF">OXH55_00610</name>
</gene>
<dbReference type="PANTHER" id="PTHR28629">
    <property type="entry name" value="TRIOKINASE/FMN CYCLASE"/>
    <property type="match status" value="1"/>
</dbReference>
<protein>
    <submittedName>
        <fullName evidence="2">Dihydroxyacetone kinase subunit DhaK</fullName>
    </submittedName>
</protein>
<dbReference type="Gene3D" id="3.30.1180.20">
    <property type="entry name" value="Dihydroxyacetone kinase, domain 2"/>
    <property type="match status" value="1"/>
</dbReference>
<dbReference type="Pfam" id="PF02733">
    <property type="entry name" value="Dak1"/>
    <property type="match status" value="1"/>
</dbReference>